<accession>A0A0K3CUB1</accession>
<protein>
    <submittedName>
        <fullName evidence="1">FGENESH: predicted gene_14.232 protein</fullName>
    </submittedName>
</protein>
<gene>
    <name evidence="1" type="primary">FGENESH: predicted gene_14.232</name>
    <name evidence="1" type="ORF">BN2166_0066820</name>
</gene>
<evidence type="ECO:0000313" key="1">
    <source>
        <dbReference type="EMBL" id="CTR10821.1"/>
    </source>
</evidence>
<keyword evidence="2" id="KW-1185">Reference proteome</keyword>
<dbReference type="AlphaFoldDB" id="A0A0K3CUB1"/>
<name>A0A0K3CUB1_RHOTO</name>
<feature type="non-terminal residue" evidence="1">
    <location>
        <position position="243"/>
    </location>
</feature>
<sequence>MPPMLPLELQLDILRLALPPLVSISLRERAKACLAYALVHRSWTPVALQELHEHLTVTFGLSVRSVEAAAAKLAALRRVHLNLQLSDRTNEILAFPFAHLTYLEIIDAALYPFPSMPQLTAFLCHELSLEWSGPDNRFLDSMPSLRNLALSLSRPSIATSIGYLPPTLRHLAYDADEQEDSPWSEDRRPLVANLAKNLVSCTTFGSRPAENAMSAMLEEECQKAGTRWTHVDYDSEWDSETWA</sequence>
<reference evidence="1 2" key="1">
    <citation type="submission" date="2015-07" db="EMBL/GenBank/DDBJ databases">
        <authorList>
            <person name="Cajimat M.N.B."/>
            <person name="Milazzo M.L."/>
            <person name="Fulhorst C.F."/>
        </authorList>
    </citation>
    <scope>NUCLEOTIDE SEQUENCE [LARGE SCALE GENOMIC DNA]</scope>
    <source>
        <strain evidence="1">Single colony</strain>
    </source>
</reference>
<evidence type="ECO:0000313" key="2">
    <source>
        <dbReference type="Proteomes" id="UP000199069"/>
    </source>
</evidence>
<proteinExistence type="predicted"/>
<dbReference type="EMBL" id="CWKI01000014">
    <property type="protein sequence ID" value="CTR10821.1"/>
    <property type="molecule type" value="Genomic_DNA"/>
</dbReference>
<dbReference type="Proteomes" id="UP000199069">
    <property type="component" value="Unassembled WGS sequence"/>
</dbReference>
<organism evidence="1 2">
    <name type="scientific">Rhodotorula toruloides</name>
    <name type="common">Yeast</name>
    <name type="synonym">Rhodosporidium toruloides</name>
    <dbReference type="NCBI Taxonomy" id="5286"/>
    <lineage>
        <taxon>Eukaryota</taxon>
        <taxon>Fungi</taxon>
        <taxon>Dikarya</taxon>
        <taxon>Basidiomycota</taxon>
        <taxon>Pucciniomycotina</taxon>
        <taxon>Microbotryomycetes</taxon>
        <taxon>Sporidiobolales</taxon>
        <taxon>Sporidiobolaceae</taxon>
        <taxon>Rhodotorula</taxon>
    </lineage>
</organism>